<keyword evidence="2" id="KW-0238">DNA-binding</keyword>
<evidence type="ECO:0000256" key="2">
    <source>
        <dbReference type="ARBA" id="ARBA00023125"/>
    </source>
</evidence>
<dbReference type="InterPro" id="IPR009057">
    <property type="entry name" value="Homeodomain-like_sf"/>
</dbReference>
<dbReference type="InterPro" id="IPR018060">
    <property type="entry name" value="HTH_AraC"/>
</dbReference>
<protein>
    <submittedName>
        <fullName evidence="5">Transcriptional regulator, AraC family</fullName>
    </submittedName>
</protein>
<dbReference type="eggNOG" id="COG1917">
    <property type="taxonomic scope" value="Bacteria"/>
</dbReference>
<dbReference type="STRING" id="471853.Bcav_1223"/>
<dbReference type="eggNOG" id="COG2207">
    <property type="taxonomic scope" value="Bacteria"/>
</dbReference>
<evidence type="ECO:0000256" key="3">
    <source>
        <dbReference type="ARBA" id="ARBA00023163"/>
    </source>
</evidence>
<accession>C5C1L5</accession>
<name>C5C1L5_BEUC1</name>
<evidence type="ECO:0000259" key="4">
    <source>
        <dbReference type="PROSITE" id="PS01124"/>
    </source>
</evidence>
<dbReference type="Pfam" id="PF12833">
    <property type="entry name" value="HTH_18"/>
    <property type="match status" value="1"/>
</dbReference>
<evidence type="ECO:0000313" key="5">
    <source>
        <dbReference type="EMBL" id="ACQ79483.1"/>
    </source>
</evidence>
<dbReference type="InterPro" id="IPR003313">
    <property type="entry name" value="AraC-bd"/>
</dbReference>
<dbReference type="InterPro" id="IPR011051">
    <property type="entry name" value="RmlC_Cupin_sf"/>
</dbReference>
<organism evidence="5 6">
    <name type="scientific">Beutenbergia cavernae (strain ATCC BAA-8 / DSM 12333 / CCUG 43141 / JCM 11478 / NBRC 16432 / NCIMB 13614 / HKI 0122)</name>
    <dbReference type="NCBI Taxonomy" id="471853"/>
    <lineage>
        <taxon>Bacteria</taxon>
        <taxon>Bacillati</taxon>
        <taxon>Actinomycetota</taxon>
        <taxon>Actinomycetes</taxon>
        <taxon>Micrococcales</taxon>
        <taxon>Beutenbergiaceae</taxon>
        <taxon>Beutenbergia</taxon>
    </lineage>
</organism>
<keyword evidence="3" id="KW-0804">Transcription</keyword>
<dbReference type="SUPFAM" id="SSF46689">
    <property type="entry name" value="Homeodomain-like"/>
    <property type="match status" value="2"/>
</dbReference>
<dbReference type="PROSITE" id="PS01124">
    <property type="entry name" value="HTH_ARAC_FAMILY_2"/>
    <property type="match status" value="1"/>
</dbReference>
<dbReference type="AlphaFoldDB" id="C5C1L5"/>
<dbReference type="HOGENOM" id="CLU_000445_88_3_11"/>
<dbReference type="Gene3D" id="2.60.120.10">
    <property type="entry name" value="Jelly Rolls"/>
    <property type="match status" value="1"/>
</dbReference>
<dbReference type="PANTHER" id="PTHR46796:SF15">
    <property type="entry name" value="BLL1074 PROTEIN"/>
    <property type="match status" value="1"/>
</dbReference>
<dbReference type="InterPro" id="IPR050204">
    <property type="entry name" value="AraC_XylS_family_regulators"/>
</dbReference>
<gene>
    <name evidence="5" type="ordered locus">Bcav_1223</name>
</gene>
<dbReference type="SMART" id="SM00342">
    <property type="entry name" value="HTH_ARAC"/>
    <property type="match status" value="1"/>
</dbReference>
<keyword evidence="1" id="KW-0805">Transcription regulation</keyword>
<feature type="domain" description="HTH araC/xylS-type" evidence="4">
    <location>
        <begin position="173"/>
        <end position="271"/>
    </location>
</feature>
<dbReference type="RefSeq" id="WP_015881723.1">
    <property type="nucleotide sequence ID" value="NC_012669.1"/>
</dbReference>
<dbReference type="Proteomes" id="UP000007962">
    <property type="component" value="Chromosome"/>
</dbReference>
<dbReference type="KEGG" id="bcv:Bcav_1223"/>
<proteinExistence type="predicted"/>
<reference evidence="5 6" key="1">
    <citation type="journal article" date="2009" name="Stand. Genomic Sci.">
        <title>Complete genome sequence of Beutenbergia cavernae type strain (HKI 0122).</title>
        <authorList>
            <person name="Land M."/>
            <person name="Pukall R."/>
            <person name="Abt B."/>
            <person name="Goker M."/>
            <person name="Rohde M."/>
            <person name="Glavina Del Rio T."/>
            <person name="Tice H."/>
            <person name="Copeland A."/>
            <person name="Cheng J.F."/>
            <person name="Lucas S."/>
            <person name="Chen F."/>
            <person name="Nolan M."/>
            <person name="Bruce D."/>
            <person name="Goodwin L."/>
            <person name="Pitluck S."/>
            <person name="Ivanova N."/>
            <person name="Mavromatis K."/>
            <person name="Ovchinnikova G."/>
            <person name="Pati A."/>
            <person name="Chen A."/>
            <person name="Palaniappan K."/>
            <person name="Hauser L."/>
            <person name="Chang Y.J."/>
            <person name="Jefferies C.C."/>
            <person name="Saunders E."/>
            <person name="Brettin T."/>
            <person name="Detter J.C."/>
            <person name="Han C."/>
            <person name="Chain P."/>
            <person name="Bristow J."/>
            <person name="Eisen J.A."/>
            <person name="Markowitz V."/>
            <person name="Hugenholtz P."/>
            <person name="Kyrpides N.C."/>
            <person name="Klenk H.P."/>
            <person name="Lapidus A."/>
        </authorList>
    </citation>
    <scope>NUCLEOTIDE SEQUENCE [LARGE SCALE GENOMIC DNA]</scope>
    <source>
        <strain evidence="6">ATCC BAA-8 / DSM 12333 / NBRC 16432</strain>
    </source>
</reference>
<dbReference type="EMBL" id="CP001618">
    <property type="protein sequence ID" value="ACQ79483.1"/>
    <property type="molecule type" value="Genomic_DNA"/>
</dbReference>
<sequence length="284" mass="30726">MSRAEVFADVDYPVTAQRLRVTSDVPAHTHDFVELTFVIDGAAEYVTRTDRRPIGRGDVLAVRPGTWHAFSACRRLEAYNVYIGQELLRRDLAWVLDDARLARLLLAGGDSSIPLPESTLEAVAIRLDELAGVVPDGVPGGVLRRSLLGCALGELLVSWSTPSRIPAIDPAVARALTSMTDDVARAWTVAELAAVSHVSVSHLHRRFSDQLGTTPMGWLAGARAERAAVLLVRTAAPVAAVGRAVGWSDPNYASRRFRGVYGMTPTEYRRRYAFGPAGASRAGQ</sequence>
<dbReference type="PANTHER" id="PTHR46796">
    <property type="entry name" value="HTH-TYPE TRANSCRIPTIONAL ACTIVATOR RHAS-RELATED"/>
    <property type="match status" value="1"/>
</dbReference>
<dbReference type="GO" id="GO:0043565">
    <property type="term" value="F:sequence-specific DNA binding"/>
    <property type="evidence" value="ECO:0007669"/>
    <property type="project" value="InterPro"/>
</dbReference>
<evidence type="ECO:0000256" key="1">
    <source>
        <dbReference type="ARBA" id="ARBA00023015"/>
    </source>
</evidence>
<dbReference type="CDD" id="cd02208">
    <property type="entry name" value="cupin_RmlC-like"/>
    <property type="match status" value="1"/>
</dbReference>
<evidence type="ECO:0000313" key="6">
    <source>
        <dbReference type="Proteomes" id="UP000007962"/>
    </source>
</evidence>
<dbReference type="Gene3D" id="1.10.10.60">
    <property type="entry name" value="Homeodomain-like"/>
    <property type="match status" value="1"/>
</dbReference>
<dbReference type="SUPFAM" id="SSF51182">
    <property type="entry name" value="RmlC-like cupins"/>
    <property type="match status" value="1"/>
</dbReference>
<dbReference type="Pfam" id="PF02311">
    <property type="entry name" value="AraC_binding"/>
    <property type="match status" value="1"/>
</dbReference>
<keyword evidence="6" id="KW-1185">Reference proteome</keyword>
<dbReference type="InterPro" id="IPR014710">
    <property type="entry name" value="RmlC-like_jellyroll"/>
</dbReference>
<dbReference type="GO" id="GO:0003700">
    <property type="term" value="F:DNA-binding transcription factor activity"/>
    <property type="evidence" value="ECO:0007669"/>
    <property type="project" value="InterPro"/>
</dbReference>